<feature type="transmembrane region" description="Helical" evidence="5">
    <location>
        <begin position="20"/>
        <end position="48"/>
    </location>
</feature>
<dbReference type="EMBL" id="VJNA01000012">
    <property type="protein sequence ID" value="TSE25138.1"/>
    <property type="molecule type" value="Genomic_DNA"/>
</dbReference>
<evidence type="ECO:0000313" key="8">
    <source>
        <dbReference type="Proteomes" id="UP000318554"/>
    </source>
</evidence>
<dbReference type="GO" id="GO:0016020">
    <property type="term" value="C:membrane"/>
    <property type="evidence" value="ECO:0007669"/>
    <property type="project" value="UniProtKB-SubCell"/>
</dbReference>
<keyword evidence="7" id="KW-0436">Ligase</keyword>
<protein>
    <submittedName>
        <fullName evidence="7">O-Antigen ligase</fullName>
    </submittedName>
</protein>
<evidence type="ECO:0000313" key="7">
    <source>
        <dbReference type="EMBL" id="TSE25138.1"/>
    </source>
</evidence>
<evidence type="ECO:0000256" key="1">
    <source>
        <dbReference type="ARBA" id="ARBA00004141"/>
    </source>
</evidence>
<dbReference type="OrthoDB" id="5508566at2"/>
<dbReference type="GO" id="GO:0016874">
    <property type="term" value="F:ligase activity"/>
    <property type="evidence" value="ECO:0007669"/>
    <property type="project" value="UniProtKB-KW"/>
</dbReference>
<feature type="domain" description="O-antigen ligase-related" evidence="6">
    <location>
        <begin position="185"/>
        <end position="347"/>
    </location>
</feature>
<keyword evidence="3 5" id="KW-1133">Transmembrane helix</keyword>
<dbReference type="InterPro" id="IPR051533">
    <property type="entry name" value="WaaL-like"/>
</dbReference>
<reference evidence="7 8" key="1">
    <citation type="submission" date="2019-07" db="EMBL/GenBank/DDBJ databases">
        <title>Tepidimonas aquatica CLN-1 draft genome.</title>
        <authorList>
            <person name="Da Costa M.S."/>
            <person name="Froufe H.J.C."/>
            <person name="Egas C."/>
            <person name="Albuquerque L."/>
        </authorList>
    </citation>
    <scope>NUCLEOTIDE SEQUENCE [LARGE SCALE GENOMIC DNA]</scope>
    <source>
        <strain evidence="7 8">CLN-1</strain>
    </source>
</reference>
<sequence length="423" mass="46668">MKTKNLHHIGSAANTATIITILFFSLLLNIPAAGESIFLFLSIIGLISLKQQKLYPDKKLNFFIIGVTSIFWLKFFSLLWSIDTRATLRDIGTHIHFLLAPLIIIAFHTAQNLLAALKFGLKTAAAMLLLWMIYHTINYGFPITEALRMEAGAQNPGVLGQIVGVYAAWALLLGLKSRDKSLLLSSAIFLGAVYFAGGRSHWTASLAIYLATLIYIARDTRHFRTVALISIIPLFAGAMAIWPRVEKAYDEYQLYLNSWQAYRSGAITTKELRQAASSSVGNRAALYIIALNTWPKSPWLGFGAGTSKHVIDQNAPLQSNDLVSGHWHQQYIHILMELGILGFLALIFSISLMIKYLKTPKPPTNGNTSLELFFITLAQIAIVGLFTGSMQQGLLNTHIAASFAFCAALKIKESTQNNPATQP</sequence>
<feature type="transmembrane region" description="Helical" evidence="5">
    <location>
        <begin position="60"/>
        <end position="79"/>
    </location>
</feature>
<dbReference type="PANTHER" id="PTHR37422:SF17">
    <property type="entry name" value="O-ANTIGEN LIGASE"/>
    <property type="match status" value="1"/>
</dbReference>
<feature type="transmembrane region" description="Helical" evidence="5">
    <location>
        <begin position="331"/>
        <end position="357"/>
    </location>
</feature>
<feature type="transmembrane region" description="Helical" evidence="5">
    <location>
        <begin position="369"/>
        <end position="387"/>
    </location>
</feature>
<name>A0A554WNH9_9BURK</name>
<feature type="transmembrane region" description="Helical" evidence="5">
    <location>
        <begin position="157"/>
        <end position="174"/>
    </location>
</feature>
<proteinExistence type="predicted"/>
<gene>
    <name evidence="7" type="ORF">Taqua_01183</name>
</gene>
<comment type="subcellular location">
    <subcellularLocation>
        <location evidence="1">Membrane</location>
        <topology evidence="1">Multi-pass membrane protein</topology>
    </subcellularLocation>
</comment>
<evidence type="ECO:0000256" key="5">
    <source>
        <dbReference type="SAM" id="Phobius"/>
    </source>
</evidence>
<dbReference type="AlphaFoldDB" id="A0A554WNH9"/>
<dbReference type="PANTHER" id="PTHR37422">
    <property type="entry name" value="TEICHURONIC ACID BIOSYNTHESIS PROTEIN TUAE"/>
    <property type="match status" value="1"/>
</dbReference>
<feature type="transmembrane region" description="Helical" evidence="5">
    <location>
        <begin position="91"/>
        <end position="107"/>
    </location>
</feature>
<evidence type="ECO:0000256" key="3">
    <source>
        <dbReference type="ARBA" id="ARBA00022989"/>
    </source>
</evidence>
<organism evidence="7 8">
    <name type="scientific">Tepidimonas aquatica</name>
    <dbReference type="NCBI Taxonomy" id="247482"/>
    <lineage>
        <taxon>Bacteria</taxon>
        <taxon>Pseudomonadati</taxon>
        <taxon>Pseudomonadota</taxon>
        <taxon>Betaproteobacteria</taxon>
        <taxon>Burkholderiales</taxon>
        <taxon>Tepidimonas</taxon>
    </lineage>
</organism>
<feature type="transmembrane region" description="Helical" evidence="5">
    <location>
        <begin position="119"/>
        <end position="137"/>
    </location>
</feature>
<keyword evidence="2 5" id="KW-0812">Transmembrane</keyword>
<evidence type="ECO:0000256" key="4">
    <source>
        <dbReference type="ARBA" id="ARBA00023136"/>
    </source>
</evidence>
<dbReference type="Pfam" id="PF04932">
    <property type="entry name" value="Wzy_C"/>
    <property type="match status" value="1"/>
</dbReference>
<dbReference type="Proteomes" id="UP000318554">
    <property type="component" value="Unassembled WGS sequence"/>
</dbReference>
<comment type="caution">
    <text evidence="7">The sequence shown here is derived from an EMBL/GenBank/DDBJ whole genome shotgun (WGS) entry which is preliminary data.</text>
</comment>
<keyword evidence="8" id="KW-1185">Reference proteome</keyword>
<accession>A0A554WNH9</accession>
<evidence type="ECO:0000259" key="6">
    <source>
        <dbReference type="Pfam" id="PF04932"/>
    </source>
</evidence>
<feature type="transmembrane region" description="Helical" evidence="5">
    <location>
        <begin position="225"/>
        <end position="245"/>
    </location>
</feature>
<evidence type="ECO:0000256" key="2">
    <source>
        <dbReference type="ARBA" id="ARBA00022692"/>
    </source>
</evidence>
<keyword evidence="4 5" id="KW-0472">Membrane</keyword>
<dbReference type="RefSeq" id="WP_144325621.1">
    <property type="nucleotide sequence ID" value="NZ_VJNA01000012.1"/>
</dbReference>
<dbReference type="InterPro" id="IPR007016">
    <property type="entry name" value="O-antigen_ligase-rel_domated"/>
</dbReference>
<feature type="transmembrane region" description="Helical" evidence="5">
    <location>
        <begin position="181"/>
        <end position="196"/>
    </location>
</feature>